<evidence type="ECO:0000313" key="7">
    <source>
        <dbReference type="EMBL" id="MBC9798677.1"/>
    </source>
</evidence>
<evidence type="ECO:0000313" key="8">
    <source>
        <dbReference type="Proteomes" id="UP000653730"/>
    </source>
</evidence>
<keyword evidence="8" id="KW-1185">Reference proteome</keyword>
<dbReference type="EMBL" id="JACVDC010000160">
    <property type="protein sequence ID" value="MBC9798677.1"/>
    <property type="molecule type" value="Genomic_DNA"/>
</dbReference>
<reference evidence="7 8" key="1">
    <citation type="submission" date="2020-09" db="EMBL/GenBank/DDBJ databases">
        <title>Sinomicrobium weinanense sp. nov., a halophilic bacteria isolated from saline-alkali soil.</title>
        <authorList>
            <person name="Wu P."/>
            <person name="Ren H."/>
            <person name="Mei Y."/>
            <person name="Liang Y."/>
            <person name="Chen Z."/>
        </authorList>
    </citation>
    <scope>NUCLEOTIDE SEQUENCE [LARGE SCALE GENOMIC DNA]</scope>
    <source>
        <strain evidence="7 8">FJxs</strain>
    </source>
</reference>
<evidence type="ECO:0000259" key="6">
    <source>
        <dbReference type="Pfam" id="PF07980"/>
    </source>
</evidence>
<keyword evidence="5" id="KW-0998">Cell outer membrane</keyword>
<name>A0A926JW45_9FLAO</name>
<proteinExistence type="inferred from homology"/>
<dbReference type="Gene3D" id="1.25.40.390">
    <property type="match status" value="1"/>
</dbReference>
<dbReference type="RefSeq" id="WP_187967781.1">
    <property type="nucleotide sequence ID" value="NZ_JACVDC010000160.1"/>
</dbReference>
<comment type="similarity">
    <text evidence="2">Belongs to the SusD family.</text>
</comment>
<accession>A0A926JW45</accession>
<evidence type="ECO:0000256" key="3">
    <source>
        <dbReference type="ARBA" id="ARBA00022729"/>
    </source>
</evidence>
<dbReference type="InterPro" id="IPR012944">
    <property type="entry name" value="SusD_RagB_dom"/>
</dbReference>
<keyword evidence="3" id="KW-0732">Signal</keyword>
<evidence type="ECO:0000256" key="4">
    <source>
        <dbReference type="ARBA" id="ARBA00023136"/>
    </source>
</evidence>
<organism evidence="7 8">
    <name type="scientific">Sinomicrobium weinanense</name>
    <dbReference type="NCBI Taxonomy" id="2842200"/>
    <lineage>
        <taxon>Bacteria</taxon>
        <taxon>Pseudomonadati</taxon>
        <taxon>Bacteroidota</taxon>
        <taxon>Flavobacteriia</taxon>
        <taxon>Flavobacteriales</taxon>
        <taxon>Flavobacteriaceae</taxon>
        <taxon>Sinomicrobium</taxon>
    </lineage>
</organism>
<protein>
    <submittedName>
        <fullName evidence="7">RagB/SusD family nutrient uptake outer membrane protein</fullName>
    </submittedName>
</protein>
<evidence type="ECO:0000256" key="5">
    <source>
        <dbReference type="ARBA" id="ARBA00023237"/>
    </source>
</evidence>
<dbReference type="SUPFAM" id="SSF48452">
    <property type="entry name" value="TPR-like"/>
    <property type="match status" value="1"/>
</dbReference>
<dbReference type="AlphaFoldDB" id="A0A926JW45"/>
<dbReference type="Pfam" id="PF07980">
    <property type="entry name" value="SusD_RagB"/>
    <property type="match status" value="1"/>
</dbReference>
<evidence type="ECO:0000256" key="2">
    <source>
        <dbReference type="ARBA" id="ARBA00006275"/>
    </source>
</evidence>
<dbReference type="Proteomes" id="UP000653730">
    <property type="component" value="Unassembled WGS sequence"/>
</dbReference>
<feature type="domain" description="RagB/SusD" evidence="6">
    <location>
        <begin position="2"/>
        <end position="92"/>
    </location>
</feature>
<feature type="non-terminal residue" evidence="7">
    <location>
        <position position="1"/>
    </location>
</feature>
<dbReference type="InterPro" id="IPR011990">
    <property type="entry name" value="TPR-like_helical_dom_sf"/>
</dbReference>
<comment type="caution">
    <text evidence="7">The sequence shown here is derived from an EMBL/GenBank/DDBJ whole genome shotgun (WGS) entry which is preliminary data.</text>
</comment>
<sequence length="92" mass="10698">EANEYLNRIRKRAGLDEARADTIEGFIDLLAEERGREFVAEGQRWFDLTRLGRLQQTVQQVKGITVGDQYRLFPIPQRERDVNPNLPQNPGF</sequence>
<comment type="subcellular location">
    <subcellularLocation>
        <location evidence="1">Cell outer membrane</location>
    </subcellularLocation>
</comment>
<evidence type="ECO:0000256" key="1">
    <source>
        <dbReference type="ARBA" id="ARBA00004442"/>
    </source>
</evidence>
<dbReference type="GO" id="GO:0009279">
    <property type="term" value="C:cell outer membrane"/>
    <property type="evidence" value="ECO:0007669"/>
    <property type="project" value="UniProtKB-SubCell"/>
</dbReference>
<gene>
    <name evidence="7" type="ORF">IBL28_22120</name>
</gene>
<keyword evidence="4" id="KW-0472">Membrane</keyword>